<reference evidence="1 2" key="2">
    <citation type="journal article" date="2022" name="Mol. Ecol. Resour.">
        <title>The genomes of chicory, endive, great burdock and yacon provide insights into Asteraceae paleo-polyploidization history and plant inulin production.</title>
        <authorList>
            <person name="Fan W."/>
            <person name="Wang S."/>
            <person name="Wang H."/>
            <person name="Wang A."/>
            <person name="Jiang F."/>
            <person name="Liu H."/>
            <person name="Zhao H."/>
            <person name="Xu D."/>
            <person name="Zhang Y."/>
        </authorList>
    </citation>
    <scope>NUCLEOTIDE SEQUENCE [LARGE SCALE GENOMIC DNA]</scope>
    <source>
        <strain evidence="2">cv. Yunnan</strain>
        <tissue evidence="1">Leaves</tissue>
    </source>
</reference>
<evidence type="ECO:0000313" key="1">
    <source>
        <dbReference type="EMBL" id="KAI3727142.1"/>
    </source>
</evidence>
<dbReference type="EMBL" id="CM042039">
    <property type="protein sequence ID" value="KAI3727142.1"/>
    <property type="molecule type" value="Genomic_DNA"/>
</dbReference>
<sequence length="87" mass="9270">METLVEAGSHLHGFIFSSLRWPRTPLQAQSPVKEAVSLAFLISFKLGFKSNAPLSDAAVLTVFSVVGLIDLQAVLPSLEDFGSLIAA</sequence>
<organism evidence="1 2">
    <name type="scientific">Smallanthus sonchifolius</name>
    <dbReference type="NCBI Taxonomy" id="185202"/>
    <lineage>
        <taxon>Eukaryota</taxon>
        <taxon>Viridiplantae</taxon>
        <taxon>Streptophyta</taxon>
        <taxon>Embryophyta</taxon>
        <taxon>Tracheophyta</taxon>
        <taxon>Spermatophyta</taxon>
        <taxon>Magnoliopsida</taxon>
        <taxon>eudicotyledons</taxon>
        <taxon>Gunneridae</taxon>
        <taxon>Pentapetalae</taxon>
        <taxon>asterids</taxon>
        <taxon>campanulids</taxon>
        <taxon>Asterales</taxon>
        <taxon>Asteraceae</taxon>
        <taxon>Asteroideae</taxon>
        <taxon>Heliantheae alliance</taxon>
        <taxon>Millerieae</taxon>
        <taxon>Smallanthus</taxon>
    </lineage>
</organism>
<dbReference type="Proteomes" id="UP001056120">
    <property type="component" value="Linkage Group LG22"/>
</dbReference>
<name>A0ACB9BYJ8_9ASTR</name>
<keyword evidence="2" id="KW-1185">Reference proteome</keyword>
<reference evidence="2" key="1">
    <citation type="journal article" date="2022" name="Mol. Ecol. Resour.">
        <title>The genomes of chicory, endive, great burdock and yacon provide insights into Asteraceae palaeo-polyploidization history and plant inulin production.</title>
        <authorList>
            <person name="Fan W."/>
            <person name="Wang S."/>
            <person name="Wang H."/>
            <person name="Wang A."/>
            <person name="Jiang F."/>
            <person name="Liu H."/>
            <person name="Zhao H."/>
            <person name="Xu D."/>
            <person name="Zhang Y."/>
        </authorList>
    </citation>
    <scope>NUCLEOTIDE SEQUENCE [LARGE SCALE GENOMIC DNA]</scope>
    <source>
        <strain evidence="2">cv. Yunnan</strain>
    </source>
</reference>
<comment type="caution">
    <text evidence="1">The sequence shown here is derived from an EMBL/GenBank/DDBJ whole genome shotgun (WGS) entry which is preliminary data.</text>
</comment>
<accession>A0ACB9BYJ8</accession>
<protein>
    <submittedName>
        <fullName evidence="1">Uncharacterized protein</fullName>
    </submittedName>
</protein>
<evidence type="ECO:0000313" key="2">
    <source>
        <dbReference type="Proteomes" id="UP001056120"/>
    </source>
</evidence>
<proteinExistence type="predicted"/>
<gene>
    <name evidence="1" type="ORF">L1987_66951</name>
</gene>